<feature type="region of interest" description="Disordered" evidence="1">
    <location>
        <begin position="1"/>
        <end position="30"/>
    </location>
</feature>
<feature type="compositionally biased region" description="Polar residues" evidence="1">
    <location>
        <begin position="8"/>
        <end position="25"/>
    </location>
</feature>
<feature type="region of interest" description="Disordered" evidence="1">
    <location>
        <begin position="688"/>
        <end position="796"/>
    </location>
</feature>
<name>A0AAV9ZAR6_9AGAR</name>
<accession>A0AAV9ZAR6</accession>
<feature type="region of interest" description="Disordered" evidence="1">
    <location>
        <begin position="942"/>
        <end position="971"/>
    </location>
</feature>
<feature type="region of interest" description="Disordered" evidence="1">
    <location>
        <begin position="808"/>
        <end position="829"/>
    </location>
</feature>
<dbReference type="EMBL" id="JAWWNJ010000174">
    <property type="protein sequence ID" value="KAK6975126.1"/>
    <property type="molecule type" value="Genomic_DNA"/>
</dbReference>
<gene>
    <name evidence="2" type="ORF">R3P38DRAFT_2810923</name>
</gene>
<evidence type="ECO:0000313" key="2">
    <source>
        <dbReference type="EMBL" id="KAK6975126.1"/>
    </source>
</evidence>
<feature type="compositionally biased region" description="Low complexity" evidence="1">
    <location>
        <begin position="809"/>
        <end position="829"/>
    </location>
</feature>
<evidence type="ECO:0000313" key="3">
    <source>
        <dbReference type="Proteomes" id="UP001362999"/>
    </source>
</evidence>
<reference evidence="2 3" key="1">
    <citation type="journal article" date="2024" name="J Genomics">
        <title>Draft genome sequencing and assembly of Favolaschia claudopus CIRM-BRFM 2984 isolated from oak limbs.</title>
        <authorList>
            <person name="Navarro D."/>
            <person name="Drula E."/>
            <person name="Chaduli D."/>
            <person name="Cazenave R."/>
            <person name="Ahrendt S."/>
            <person name="Wang J."/>
            <person name="Lipzen A."/>
            <person name="Daum C."/>
            <person name="Barry K."/>
            <person name="Grigoriev I.V."/>
            <person name="Favel A."/>
            <person name="Rosso M.N."/>
            <person name="Martin F."/>
        </authorList>
    </citation>
    <scope>NUCLEOTIDE SEQUENCE [LARGE SCALE GENOMIC DNA]</scope>
    <source>
        <strain evidence="2 3">CIRM-BRFM 2984</strain>
    </source>
</reference>
<comment type="caution">
    <text evidence="2">The sequence shown here is derived from an EMBL/GenBank/DDBJ whole genome shotgun (WGS) entry which is preliminary data.</text>
</comment>
<organism evidence="2 3">
    <name type="scientific">Favolaschia claudopus</name>
    <dbReference type="NCBI Taxonomy" id="2862362"/>
    <lineage>
        <taxon>Eukaryota</taxon>
        <taxon>Fungi</taxon>
        <taxon>Dikarya</taxon>
        <taxon>Basidiomycota</taxon>
        <taxon>Agaricomycotina</taxon>
        <taxon>Agaricomycetes</taxon>
        <taxon>Agaricomycetidae</taxon>
        <taxon>Agaricales</taxon>
        <taxon>Marasmiineae</taxon>
        <taxon>Mycenaceae</taxon>
        <taxon>Favolaschia</taxon>
    </lineage>
</organism>
<feature type="compositionally biased region" description="Polar residues" evidence="1">
    <location>
        <begin position="83"/>
        <end position="98"/>
    </location>
</feature>
<dbReference type="Proteomes" id="UP001362999">
    <property type="component" value="Unassembled WGS sequence"/>
</dbReference>
<dbReference type="AlphaFoldDB" id="A0AAV9ZAR6"/>
<feature type="compositionally biased region" description="Acidic residues" evidence="1">
    <location>
        <begin position="138"/>
        <end position="150"/>
    </location>
</feature>
<feature type="region of interest" description="Disordered" evidence="1">
    <location>
        <begin position="47"/>
        <end position="162"/>
    </location>
</feature>
<proteinExistence type="predicted"/>
<evidence type="ECO:0000256" key="1">
    <source>
        <dbReference type="SAM" id="MobiDB-lite"/>
    </source>
</evidence>
<sequence length="1219" mass="134973">MPQKTSKRAASQSHATIPGSQSSSDNENEEPKLYKCTCSKYCGILGKDVPQSTFSRHQRIEQGLEPPKSKKRRKQPPKPVAISTRQEPVSNPEDSSSGRIDDEDNNTPLDNGDADSQGEYESPRPHSDPPASPPTNPTDEDDSDKEEEPPLDQPDNPSPEEVEASFNEFKITNKFIDKLRNASLDDETEKLDTGLIERLRNPPRDSCARTVRECEEEAIRDYIESEFGQDIADGWYGSVVRWARIQLPTGQIARSSWNEGEESRFSRHVKLKVESEGVVTAFAEILFYFILSFDEEERYVALASFFSEPNPYLLQLSHKTYWSFQHLRDTKIRVVEIKDITDVVIMAPDHQYATRYSDGSEIDRWHMVQKPGRKLACPPLETIEKHIQDVVLACNTRTGSSSSHLDLDYDLMNHERMSSTQQYLDLPVDYNSPKAQHYYSQQDHVPMDSRRVNHISSPARHALTFVMSQLLQQRPMNLDSPVTFNSDELRALRDEVLVLRAENNVLKSTNASLLSLLQTGPSMPSMSMSMSSAQPAPSLPSLQQAQYRDVKYWQQGQWAQAIKKQKGRSTGNTISRNSLLFIEDKHGNSPSEEKVKEYRNFCYQFFFSLLQAGNAPTTWGKATHEVVSQFRSSAEREFSELRLCEGHWKAARLAGVVYFSWTSTHLSKDANVKTEENDDNDNALDCDYDSGDDIIPARAQSAHPSRPNKRSNTRVSSQGPQKKSKSVAPEVASNPHASTKRNKTKNPLFGKTPAPVQVKVPSPPPTTAQTPAMPPFSSIAPSTDAAGEPGAASDSDSHLIEDHIADQDTAAPNTDPASPSPATSTISSTSASTTPAFVAAPTTVVPAPVVVPTIIAPATAAYPVTAVASATITSHDNVVSPGTNMSSPTTAAPLAPLAPLVSPVFRIPTSVTLAPSIAIPLPVRPLAAPKVIPTPVLPPSASFQTPAHAPPSTANSKPTLKKKWNPDKNSMTPRGLCAIDYRAQNPAVDGAIFDSYWKGLSDAEKQPWKTRSENAKAALKAAQTQSHGVDLNNKPDYQHTYSETPQATHEMVKRIGGGQELCEGGARAMVRGKVAGEDGKRVRRMGEGRQNKKNTDTKTHFCYVQHRRVSSCLERHREFPGANSDSRGDLWIVFKAQGQARLEAWQLLKGLISLYTWSKSTPHIPTHPESSLHLGRPRRLASYYTPSEKEPRRRLIQLSYSFPSSESPSRDHMRLNPSH</sequence>
<keyword evidence="3" id="KW-1185">Reference proteome</keyword>
<dbReference type="CDD" id="cd00084">
    <property type="entry name" value="HMG-box_SF"/>
    <property type="match status" value="1"/>
</dbReference>
<protein>
    <submittedName>
        <fullName evidence="2">Uncharacterized protein</fullName>
    </submittedName>
</protein>